<keyword evidence="5" id="KW-0808">Transferase</keyword>
<gene>
    <name evidence="12" type="ORF">SPAPADRAFT_137264</name>
</gene>
<dbReference type="AlphaFoldDB" id="G3ALY8"/>
<reference evidence="12 13" key="1">
    <citation type="journal article" date="2011" name="Proc. Natl. Acad. Sci. U.S.A.">
        <title>Comparative genomics of xylose-fermenting fungi for enhanced biofuel production.</title>
        <authorList>
            <person name="Wohlbach D.J."/>
            <person name="Kuo A."/>
            <person name="Sato T.K."/>
            <person name="Potts K.M."/>
            <person name="Salamov A.A."/>
            <person name="LaButti K.M."/>
            <person name="Sun H."/>
            <person name="Clum A."/>
            <person name="Pangilinan J.L."/>
            <person name="Lindquist E.A."/>
            <person name="Lucas S."/>
            <person name="Lapidus A."/>
            <person name="Jin M."/>
            <person name="Gunawan C."/>
            <person name="Balan V."/>
            <person name="Dale B.E."/>
            <person name="Jeffries T.W."/>
            <person name="Zinkel R."/>
            <person name="Barry K.W."/>
            <person name="Grigoriev I.V."/>
            <person name="Gasch A.P."/>
        </authorList>
    </citation>
    <scope>NUCLEOTIDE SEQUENCE [LARGE SCALE GENOMIC DNA]</scope>
    <source>
        <strain evidence="13">NRRL Y-27907 / 11-Y1</strain>
    </source>
</reference>
<dbReference type="GO" id="GO:0005739">
    <property type="term" value="C:mitochondrion"/>
    <property type="evidence" value="ECO:0007669"/>
    <property type="project" value="UniProtKB-SubCell"/>
</dbReference>
<dbReference type="CDD" id="cd18105">
    <property type="entry name" value="SpoU-like_MRM1"/>
    <property type="match status" value="1"/>
</dbReference>
<dbReference type="EMBL" id="GL996501">
    <property type="protein sequence ID" value="EGW33341.1"/>
    <property type="molecule type" value="Genomic_DNA"/>
</dbReference>
<dbReference type="Gene3D" id="3.30.1330.30">
    <property type="match status" value="1"/>
</dbReference>
<dbReference type="RefSeq" id="XP_007374856.1">
    <property type="nucleotide sequence ID" value="XM_007374794.1"/>
</dbReference>
<dbReference type="InterPro" id="IPR047182">
    <property type="entry name" value="MRM1"/>
</dbReference>
<evidence type="ECO:0000256" key="7">
    <source>
        <dbReference type="ARBA" id="ARBA00022946"/>
    </source>
</evidence>
<feature type="compositionally biased region" description="Basic and acidic residues" evidence="10">
    <location>
        <begin position="108"/>
        <end position="124"/>
    </location>
</feature>
<evidence type="ECO:0000256" key="1">
    <source>
        <dbReference type="ARBA" id="ARBA00004173"/>
    </source>
</evidence>
<protein>
    <recommendedName>
        <fullName evidence="9">rRNA methyltransferase 1, mitochondrial</fullName>
    </recommendedName>
</protein>
<dbReference type="InterPro" id="IPR029028">
    <property type="entry name" value="Alpha/beta_knot_MTases"/>
</dbReference>
<dbReference type="GeneID" id="18870031"/>
<keyword evidence="8" id="KW-0496">Mitochondrion</keyword>
<evidence type="ECO:0000256" key="4">
    <source>
        <dbReference type="ARBA" id="ARBA00022603"/>
    </source>
</evidence>
<dbReference type="InterPro" id="IPR013123">
    <property type="entry name" value="SpoU_subst-bd"/>
</dbReference>
<dbReference type="SMART" id="SM00967">
    <property type="entry name" value="SpoU_sub_bind"/>
    <property type="match status" value="1"/>
</dbReference>
<dbReference type="STRING" id="619300.G3ALY8"/>
<dbReference type="KEGG" id="spaa:SPAPADRAFT_137264"/>
<evidence type="ECO:0000259" key="11">
    <source>
        <dbReference type="SMART" id="SM00967"/>
    </source>
</evidence>
<keyword evidence="13" id="KW-1185">Reference proteome</keyword>
<dbReference type="SUPFAM" id="SSF75217">
    <property type="entry name" value="alpha/beta knot"/>
    <property type="match status" value="1"/>
</dbReference>
<dbReference type="InterPro" id="IPR029026">
    <property type="entry name" value="tRNA_m1G_MTases_N"/>
</dbReference>
<dbReference type="PANTHER" id="PTHR46103">
    <property type="entry name" value="RRNA METHYLTRANSFERASE 1, MITOCHONDRIAL"/>
    <property type="match status" value="1"/>
</dbReference>
<keyword evidence="4" id="KW-0489">Methyltransferase</keyword>
<evidence type="ECO:0000256" key="8">
    <source>
        <dbReference type="ARBA" id="ARBA00023128"/>
    </source>
</evidence>
<proteinExistence type="inferred from homology"/>
<dbReference type="SUPFAM" id="SSF55315">
    <property type="entry name" value="L30e-like"/>
    <property type="match status" value="1"/>
</dbReference>
<dbReference type="OMA" id="RKYAHVH"/>
<dbReference type="OrthoDB" id="270651at2759"/>
<dbReference type="FunCoup" id="G3ALY8">
    <property type="interactions" value="252"/>
</dbReference>
<dbReference type="InParanoid" id="G3ALY8"/>
<dbReference type="PANTHER" id="PTHR46103:SF1">
    <property type="entry name" value="RRNA METHYLTRANSFERASE 1, MITOCHONDRIAL"/>
    <property type="match status" value="1"/>
</dbReference>
<dbReference type="GO" id="GO:0016435">
    <property type="term" value="F:rRNA (guanine) methyltransferase activity"/>
    <property type="evidence" value="ECO:0007669"/>
    <property type="project" value="TreeGrafter"/>
</dbReference>
<evidence type="ECO:0000313" key="12">
    <source>
        <dbReference type="EMBL" id="EGW33341.1"/>
    </source>
</evidence>
<dbReference type="InterPro" id="IPR029064">
    <property type="entry name" value="Ribosomal_eL30-like_sf"/>
</dbReference>
<dbReference type="InterPro" id="IPR047261">
    <property type="entry name" value="MRM1_MeTrfase_dom"/>
</dbReference>
<sequence length="436" mass="48836">MNLNVGCQKRSFTIASSVFRKHSSDIKPVFKPHFSNPNDVRSFEKNLPLTKKVGRPWENMNISKDEFFQRKYGNISPEERERLNEKVSRQRRMREARVSKELAAREAKRQEMFEEKRNQRKEARGYTGNSSYSVSRAKYDSVYEYIYGTHSVKSALLANKRGLNTLYVHNCQDPTIVKLAKDAYNLRIVERESKGDLNLLTKNGVHNGVVLEANSLVIPYIESVGGSEDGQYKLSLIDDATNRPTEETRPVARANDKEESLHPLALYLDEITDPQNMGSVLRTAFFYGVDFVVLPDHTTARLGPVANKASAGAMDQMNIYQTDSSLKFLQSVRDNGWSLVSTSGKPDEAQMADLKGKDGKIVENLKSKFIELSELRSLLHDGPVMLVIGSEGAGVRTNIKIKSNYLVGIPKLRQNDTLVDSLNVGVATGIIIGSCV</sequence>
<comment type="subcellular location">
    <subcellularLocation>
        <location evidence="1">Mitochondrion</location>
    </subcellularLocation>
</comment>
<feature type="domain" description="RNA 2-O ribose methyltransferase substrate binding" evidence="11">
    <location>
        <begin position="145"/>
        <end position="219"/>
    </location>
</feature>
<evidence type="ECO:0000256" key="2">
    <source>
        <dbReference type="ARBA" id="ARBA00007228"/>
    </source>
</evidence>
<accession>G3ALY8</accession>
<keyword evidence="6" id="KW-0949">S-adenosyl-L-methionine</keyword>
<dbReference type="InterPro" id="IPR004441">
    <property type="entry name" value="rRNA_MeTrfase_TrmH"/>
</dbReference>
<dbReference type="GO" id="GO:0003723">
    <property type="term" value="F:RNA binding"/>
    <property type="evidence" value="ECO:0007669"/>
    <property type="project" value="InterPro"/>
</dbReference>
<evidence type="ECO:0000256" key="10">
    <source>
        <dbReference type="SAM" id="MobiDB-lite"/>
    </source>
</evidence>
<evidence type="ECO:0000256" key="9">
    <source>
        <dbReference type="ARBA" id="ARBA00034881"/>
    </source>
</evidence>
<feature type="region of interest" description="Disordered" evidence="10">
    <location>
        <begin position="108"/>
        <end position="130"/>
    </location>
</feature>
<dbReference type="Pfam" id="PF00588">
    <property type="entry name" value="SpoU_methylase"/>
    <property type="match status" value="1"/>
</dbReference>
<keyword evidence="3" id="KW-0698">rRNA processing</keyword>
<dbReference type="eggNOG" id="KOG0838">
    <property type="taxonomic scope" value="Eukaryota"/>
</dbReference>
<evidence type="ECO:0000256" key="3">
    <source>
        <dbReference type="ARBA" id="ARBA00022552"/>
    </source>
</evidence>
<comment type="similarity">
    <text evidence="2">Belongs to the class IV-like SAM-binding methyltransferase superfamily. RNA methyltransferase TrmH family.</text>
</comment>
<dbReference type="HOGENOM" id="CLU_021322_5_1_1"/>
<evidence type="ECO:0000256" key="5">
    <source>
        <dbReference type="ARBA" id="ARBA00022679"/>
    </source>
</evidence>
<organism evidence="13">
    <name type="scientific">Spathaspora passalidarum (strain NRRL Y-27907 / 11-Y1)</name>
    <dbReference type="NCBI Taxonomy" id="619300"/>
    <lineage>
        <taxon>Eukaryota</taxon>
        <taxon>Fungi</taxon>
        <taxon>Dikarya</taxon>
        <taxon>Ascomycota</taxon>
        <taxon>Saccharomycotina</taxon>
        <taxon>Pichiomycetes</taxon>
        <taxon>Debaryomycetaceae</taxon>
        <taxon>Spathaspora</taxon>
    </lineage>
</organism>
<evidence type="ECO:0000256" key="6">
    <source>
        <dbReference type="ARBA" id="ARBA00022691"/>
    </source>
</evidence>
<keyword evidence="7" id="KW-0809">Transit peptide</keyword>
<evidence type="ECO:0000313" key="13">
    <source>
        <dbReference type="Proteomes" id="UP000000709"/>
    </source>
</evidence>
<dbReference type="Pfam" id="PF08032">
    <property type="entry name" value="SpoU_sub_bind"/>
    <property type="match status" value="1"/>
</dbReference>
<dbReference type="InterPro" id="IPR001537">
    <property type="entry name" value="SpoU_MeTrfase"/>
</dbReference>
<name>G3ALY8_SPAPN</name>
<dbReference type="NCBIfam" id="TIGR00186">
    <property type="entry name" value="rRNA_methyl_3"/>
    <property type="match status" value="1"/>
</dbReference>
<dbReference type="Proteomes" id="UP000000709">
    <property type="component" value="Unassembled WGS sequence"/>
</dbReference>
<dbReference type="Gene3D" id="3.40.1280.10">
    <property type="match status" value="1"/>
</dbReference>